<evidence type="ECO:0000313" key="2">
    <source>
        <dbReference type="Proteomes" id="UP000509335"/>
    </source>
</evidence>
<dbReference type="EMBL" id="CP058322">
    <property type="protein sequence ID" value="QLD23035.1"/>
    <property type="molecule type" value="Genomic_DNA"/>
</dbReference>
<dbReference type="KEGG" id="mcab:HXZ27_01225"/>
<gene>
    <name evidence="1" type="ORF">HXZ27_01225</name>
</gene>
<dbReference type="AlphaFoldDB" id="A0A7H8XDV0"/>
<protein>
    <submittedName>
        <fullName evidence="1">Uncharacterized protein</fullName>
    </submittedName>
</protein>
<organism evidence="1 2">
    <name type="scientific">Micromonospora carbonacea</name>
    <dbReference type="NCBI Taxonomy" id="47853"/>
    <lineage>
        <taxon>Bacteria</taxon>
        <taxon>Bacillati</taxon>
        <taxon>Actinomycetota</taxon>
        <taxon>Actinomycetes</taxon>
        <taxon>Micromonosporales</taxon>
        <taxon>Micromonosporaceae</taxon>
        <taxon>Micromonospora</taxon>
    </lineage>
</organism>
<reference evidence="1 2" key="1">
    <citation type="submission" date="2020-07" db="EMBL/GenBank/DDBJ databases">
        <title>A bifunctional nitrone conjugated secondary metabolite targeting the ribosome.</title>
        <authorList>
            <person name="Limbrick E.M."/>
            <person name="Graf M."/>
            <person name="Derewacz D.K."/>
            <person name="Nguyen F."/>
            <person name="Spraggins J.M."/>
            <person name="Wieland M."/>
            <person name="Ynigez-Gutierrez A.E."/>
            <person name="Reisman B.J."/>
            <person name="Zinshteyn B."/>
            <person name="McCulloch K."/>
            <person name="Iverson T.M."/>
            <person name="Green R."/>
            <person name="Wilson D.N."/>
            <person name="Bachmann B.O."/>
        </authorList>
    </citation>
    <scope>NUCLEOTIDE SEQUENCE [LARGE SCALE GENOMIC DNA]</scope>
    <source>
        <strain evidence="2">aurantiaca</strain>
    </source>
</reference>
<sequence>MGSVEPATALHRAVVHHPAGGAAQRWRAGGRAVLALLRRGTWRFTDAPRAREAPWQAKIIAGLGLARQARRAFDAEQRAAPRRLAARIVRHLRRRDLTMTHTTTRELVCAWDGGGVDGSLVDVEALRREWSRWPFDSRTAALVQQVWLAGLSTAPGQSDLEAPR</sequence>
<evidence type="ECO:0000313" key="1">
    <source>
        <dbReference type="EMBL" id="QLD23035.1"/>
    </source>
</evidence>
<accession>A0A7H8XDV0</accession>
<dbReference type="Proteomes" id="UP000509335">
    <property type="component" value="Chromosome"/>
</dbReference>
<proteinExistence type="predicted"/>
<name>A0A7H8XDV0_9ACTN</name>